<dbReference type="Pfam" id="PF20789">
    <property type="entry name" value="4HBT_3C"/>
    <property type="match status" value="1"/>
</dbReference>
<dbReference type="InParanoid" id="A0A1I5IAZ4"/>
<sequence length="300" mass="32764">MICPTEGGLCGGPHPGGVRTRPSDNVAGVRPKISEEPGTRLESLHSVLDLLDLEELDRDLYRGTLVFDDPYPLYGGQVAAQALRAAGGTVPEGRLPHSLHGYFLRGGDAARPTIFRVDRDRDGRSFSARRVVALQGGEVIFNMSVSFQRPAEDVDRQVHPAPAAPDPRTLPESPVPRLFSMEGRVPPQPYEPADFPTRLWSRCTVPLPDDDLLHACVLTYLSDISSGLIALHDGRARSGSSLDHAVWFHRPVRMDEWVLMDLVPQTVAAGRGWYTGTLHTAGGVLAASLAQEVLFRTPRD</sequence>
<reference evidence="6 7" key="1">
    <citation type="submission" date="2016-10" db="EMBL/GenBank/DDBJ databases">
        <authorList>
            <person name="de Groot N.N."/>
        </authorList>
    </citation>
    <scope>NUCLEOTIDE SEQUENCE [LARGE SCALE GENOMIC DNA]</scope>
    <source>
        <strain evidence="6 7">DSM 43067</strain>
    </source>
</reference>
<dbReference type="InterPro" id="IPR049450">
    <property type="entry name" value="ACOT8-like_C"/>
</dbReference>
<dbReference type="Pfam" id="PF13622">
    <property type="entry name" value="4HBT_3"/>
    <property type="match status" value="1"/>
</dbReference>
<dbReference type="Proteomes" id="UP000183413">
    <property type="component" value="Unassembled WGS sequence"/>
</dbReference>
<organism evidence="6 7">
    <name type="scientific">Actinomadura madurae</name>
    <dbReference type="NCBI Taxonomy" id="1993"/>
    <lineage>
        <taxon>Bacteria</taxon>
        <taxon>Bacillati</taxon>
        <taxon>Actinomycetota</taxon>
        <taxon>Actinomycetes</taxon>
        <taxon>Streptosporangiales</taxon>
        <taxon>Thermomonosporaceae</taxon>
        <taxon>Actinomadura</taxon>
    </lineage>
</organism>
<dbReference type="CDD" id="cd03445">
    <property type="entry name" value="Thioesterase_II_repeat2"/>
    <property type="match status" value="1"/>
</dbReference>
<dbReference type="CDD" id="cd03444">
    <property type="entry name" value="Thioesterase_II_repeat1"/>
    <property type="match status" value="1"/>
</dbReference>
<name>A0A1I5IAZ4_9ACTN</name>
<evidence type="ECO:0000256" key="3">
    <source>
        <dbReference type="SAM" id="MobiDB-lite"/>
    </source>
</evidence>
<gene>
    <name evidence="6" type="ORF">SAMN04489713_107235</name>
</gene>
<dbReference type="eggNOG" id="COG1946">
    <property type="taxonomic scope" value="Bacteria"/>
</dbReference>
<evidence type="ECO:0000313" key="7">
    <source>
        <dbReference type="Proteomes" id="UP000183413"/>
    </source>
</evidence>
<evidence type="ECO:0000259" key="4">
    <source>
        <dbReference type="Pfam" id="PF13622"/>
    </source>
</evidence>
<keyword evidence="2" id="KW-0378">Hydrolase</keyword>
<dbReference type="InterPro" id="IPR049449">
    <property type="entry name" value="TesB_ACOT8-like_N"/>
</dbReference>
<evidence type="ECO:0000259" key="5">
    <source>
        <dbReference type="Pfam" id="PF20789"/>
    </source>
</evidence>
<dbReference type="InterPro" id="IPR003703">
    <property type="entry name" value="Acyl_CoA_thio"/>
</dbReference>
<dbReference type="STRING" id="1993.SAMN04489713_107235"/>
<dbReference type="AlphaFoldDB" id="A0A1I5IAZ4"/>
<dbReference type="PANTHER" id="PTHR11066">
    <property type="entry name" value="ACYL-COA THIOESTERASE"/>
    <property type="match status" value="1"/>
</dbReference>
<feature type="domain" description="Acyl-CoA thioesterase-like C-terminal" evidence="5">
    <location>
        <begin position="162"/>
        <end position="294"/>
    </location>
</feature>
<accession>A0A1I5IAZ4</accession>
<proteinExistence type="inferred from homology"/>
<feature type="region of interest" description="Disordered" evidence="3">
    <location>
        <begin position="1"/>
        <end position="31"/>
    </location>
</feature>
<dbReference type="PANTHER" id="PTHR11066:SF34">
    <property type="entry name" value="ACYL-COENZYME A THIOESTERASE 8"/>
    <property type="match status" value="1"/>
</dbReference>
<dbReference type="SUPFAM" id="SSF54637">
    <property type="entry name" value="Thioesterase/thiol ester dehydrase-isomerase"/>
    <property type="match status" value="2"/>
</dbReference>
<dbReference type="GO" id="GO:0006637">
    <property type="term" value="P:acyl-CoA metabolic process"/>
    <property type="evidence" value="ECO:0007669"/>
    <property type="project" value="InterPro"/>
</dbReference>
<dbReference type="EMBL" id="FOVH01000007">
    <property type="protein sequence ID" value="SFO57722.1"/>
    <property type="molecule type" value="Genomic_DNA"/>
</dbReference>
<dbReference type="GO" id="GO:0047617">
    <property type="term" value="F:fatty acyl-CoA hydrolase activity"/>
    <property type="evidence" value="ECO:0007669"/>
    <property type="project" value="InterPro"/>
</dbReference>
<evidence type="ECO:0000313" key="6">
    <source>
        <dbReference type="EMBL" id="SFO57722.1"/>
    </source>
</evidence>
<dbReference type="InterPro" id="IPR029069">
    <property type="entry name" value="HotDog_dom_sf"/>
</dbReference>
<evidence type="ECO:0000256" key="2">
    <source>
        <dbReference type="ARBA" id="ARBA00022801"/>
    </source>
</evidence>
<dbReference type="InterPro" id="IPR042171">
    <property type="entry name" value="Acyl-CoA_hotdog"/>
</dbReference>
<evidence type="ECO:0000256" key="1">
    <source>
        <dbReference type="ARBA" id="ARBA00006538"/>
    </source>
</evidence>
<keyword evidence="7" id="KW-1185">Reference proteome</keyword>
<dbReference type="Gene3D" id="2.40.160.210">
    <property type="entry name" value="Acyl-CoA thioesterase, double hotdog domain"/>
    <property type="match status" value="1"/>
</dbReference>
<dbReference type="GO" id="GO:0009062">
    <property type="term" value="P:fatty acid catabolic process"/>
    <property type="evidence" value="ECO:0007669"/>
    <property type="project" value="TreeGrafter"/>
</dbReference>
<comment type="similarity">
    <text evidence="1">Belongs to the C/M/P thioester hydrolase family.</text>
</comment>
<protein>
    <submittedName>
        <fullName evidence="6">Acyl-CoA thioesterase-2</fullName>
    </submittedName>
</protein>
<feature type="domain" description="Acyl-CoA thioesterase-like N-terminal HotDog" evidence="4">
    <location>
        <begin position="73"/>
        <end position="148"/>
    </location>
</feature>